<gene>
    <name evidence="1" type="ORF">HRI_005289800</name>
    <name evidence="2" type="ORF">HRI_005291000</name>
</gene>
<dbReference type="EMBL" id="BSYR01000129">
    <property type="protein sequence ID" value="GMJ16206.1"/>
    <property type="molecule type" value="Genomic_DNA"/>
</dbReference>
<keyword evidence="3" id="KW-1185">Reference proteome</keyword>
<dbReference type="OrthoDB" id="1019891at2759"/>
<dbReference type="AlphaFoldDB" id="A0A9W7JIF2"/>
<organism evidence="1 3">
    <name type="scientific">Hibiscus trionum</name>
    <name type="common">Flower of an hour</name>
    <dbReference type="NCBI Taxonomy" id="183268"/>
    <lineage>
        <taxon>Eukaryota</taxon>
        <taxon>Viridiplantae</taxon>
        <taxon>Streptophyta</taxon>
        <taxon>Embryophyta</taxon>
        <taxon>Tracheophyta</taxon>
        <taxon>Spermatophyta</taxon>
        <taxon>Magnoliopsida</taxon>
        <taxon>eudicotyledons</taxon>
        <taxon>Gunneridae</taxon>
        <taxon>Pentapetalae</taxon>
        <taxon>rosids</taxon>
        <taxon>malvids</taxon>
        <taxon>Malvales</taxon>
        <taxon>Malvaceae</taxon>
        <taxon>Malvoideae</taxon>
        <taxon>Hibiscus</taxon>
    </lineage>
</organism>
<comment type="caution">
    <text evidence="1">The sequence shown here is derived from an EMBL/GenBank/DDBJ whole genome shotgun (WGS) entry which is preliminary data.</text>
</comment>
<name>A0A9W7JIF2_HIBTR</name>
<evidence type="ECO:0000313" key="1">
    <source>
        <dbReference type="EMBL" id="GMJ16206.1"/>
    </source>
</evidence>
<sequence length="209" mass="22251">MKEEVIASSNDLLRSIGSYRIHVLGDSCPSYGSPTSLASMGGSLRAGSDHLQYTALRRKGLENEEEPRIFLSTVLLEAPLSPLNKKDCTALGPGSEGNELGCFSSTLIFLRARSACASRAIGALLSSYSSLDDSDGLRRSFPTKIEKAALHLSESRPGPARVVPTTGGEHLSIRSRAVTGSPITPKANFNSPNQGSSRVVIVDSYKDIE</sequence>
<evidence type="ECO:0000313" key="2">
    <source>
        <dbReference type="EMBL" id="GMJ16218.1"/>
    </source>
</evidence>
<proteinExistence type="predicted"/>
<dbReference type="EMBL" id="BSYR01000129">
    <property type="protein sequence ID" value="GMJ16218.1"/>
    <property type="molecule type" value="Genomic_DNA"/>
</dbReference>
<evidence type="ECO:0000313" key="3">
    <source>
        <dbReference type="Proteomes" id="UP001165190"/>
    </source>
</evidence>
<protein>
    <submittedName>
        <fullName evidence="1">Uncharacterized protein</fullName>
    </submittedName>
</protein>
<reference evidence="1" key="1">
    <citation type="submission" date="2023-05" db="EMBL/GenBank/DDBJ databases">
        <title>Genome and transcriptome analyses reveal genes involved in the formation of fine ridges on petal epidermal cells in Hibiscus trionum.</title>
        <authorList>
            <person name="Koshimizu S."/>
            <person name="Masuda S."/>
            <person name="Ishii T."/>
            <person name="Shirasu K."/>
            <person name="Hoshino A."/>
            <person name="Arita M."/>
        </authorList>
    </citation>
    <scope>NUCLEOTIDE SEQUENCE</scope>
    <source>
        <strain evidence="1">Hamamatsu line</strain>
    </source>
</reference>
<accession>A0A9W7JIF2</accession>
<dbReference type="Proteomes" id="UP001165190">
    <property type="component" value="Unassembled WGS sequence"/>
</dbReference>